<keyword evidence="1" id="KW-0694">RNA-binding</keyword>
<dbReference type="PANTHER" id="PTHR48432">
    <property type="entry name" value="S5 DRBM DOMAIN-CONTAINING PROTEIN"/>
    <property type="match status" value="1"/>
</dbReference>
<feature type="region of interest" description="Disordered" evidence="2">
    <location>
        <begin position="42"/>
        <end position="68"/>
    </location>
</feature>
<organism evidence="3 4">
    <name type="scientific">Fraxinus pennsylvanica</name>
    <dbReference type="NCBI Taxonomy" id="56036"/>
    <lineage>
        <taxon>Eukaryota</taxon>
        <taxon>Viridiplantae</taxon>
        <taxon>Streptophyta</taxon>
        <taxon>Embryophyta</taxon>
        <taxon>Tracheophyta</taxon>
        <taxon>Spermatophyta</taxon>
        <taxon>Magnoliopsida</taxon>
        <taxon>eudicotyledons</taxon>
        <taxon>Gunneridae</taxon>
        <taxon>Pentapetalae</taxon>
        <taxon>asterids</taxon>
        <taxon>lamiids</taxon>
        <taxon>Lamiales</taxon>
        <taxon>Oleaceae</taxon>
        <taxon>Oleeae</taxon>
        <taxon>Fraxinus</taxon>
    </lineage>
</organism>
<accession>A0AAD1Z7M7</accession>
<evidence type="ECO:0000313" key="4">
    <source>
        <dbReference type="Proteomes" id="UP000834106"/>
    </source>
</evidence>
<dbReference type="EMBL" id="OU503042">
    <property type="protein sequence ID" value="CAI9764642.1"/>
    <property type="molecule type" value="Genomic_DNA"/>
</dbReference>
<dbReference type="InterPro" id="IPR000851">
    <property type="entry name" value="Ribosomal_uS5"/>
</dbReference>
<evidence type="ECO:0000256" key="2">
    <source>
        <dbReference type="SAM" id="MobiDB-lite"/>
    </source>
</evidence>
<proteinExistence type="predicted"/>
<feature type="compositionally biased region" description="Basic and acidic residues" evidence="2">
    <location>
        <begin position="1"/>
        <end position="15"/>
    </location>
</feature>
<protein>
    <submittedName>
        <fullName evidence="3">Uncharacterized protein</fullName>
    </submittedName>
</protein>
<dbReference type="AlphaFoldDB" id="A0AAD1Z7M7"/>
<dbReference type="GO" id="GO:0005840">
    <property type="term" value="C:ribosome"/>
    <property type="evidence" value="ECO:0007669"/>
    <property type="project" value="InterPro"/>
</dbReference>
<evidence type="ECO:0000256" key="1">
    <source>
        <dbReference type="ARBA" id="ARBA00022884"/>
    </source>
</evidence>
<feature type="compositionally biased region" description="Basic and acidic residues" evidence="2">
    <location>
        <begin position="42"/>
        <end position="57"/>
    </location>
</feature>
<feature type="region of interest" description="Disordered" evidence="2">
    <location>
        <begin position="1"/>
        <end position="23"/>
    </location>
</feature>
<name>A0AAD1Z7M7_9LAMI</name>
<evidence type="ECO:0000313" key="3">
    <source>
        <dbReference type="EMBL" id="CAI9764642.1"/>
    </source>
</evidence>
<dbReference type="PANTHER" id="PTHR48432:SF1">
    <property type="entry name" value="S5 DRBM DOMAIN-CONTAINING PROTEIN"/>
    <property type="match status" value="1"/>
</dbReference>
<dbReference type="GO" id="GO:0006412">
    <property type="term" value="P:translation"/>
    <property type="evidence" value="ECO:0007669"/>
    <property type="project" value="InterPro"/>
</dbReference>
<sequence>MERERQREKEERQKAGLDAADIDTDYDEDYMGVDSIIEKLDEQKLKEESSELDRYEEATDWDSDDDERFSADKMNKQADQFEKKFKRHEELLEKFTKAEKMSNLSTADHSSVVIDVRSFIGGLHMRVFTHSDHLNDRVYALEL</sequence>
<gene>
    <name evidence="3" type="ORF">FPE_LOCUS12072</name>
</gene>
<dbReference type="Proteomes" id="UP000834106">
    <property type="component" value="Chromosome 7"/>
</dbReference>
<dbReference type="GO" id="GO:0003735">
    <property type="term" value="F:structural constituent of ribosome"/>
    <property type="evidence" value="ECO:0007669"/>
    <property type="project" value="InterPro"/>
</dbReference>
<keyword evidence="4" id="KW-1185">Reference proteome</keyword>
<feature type="compositionally biased region" description="Acidic residues" evidence="2">
    <location>
        <begin position="58"/>
        <end position="67"/>
    </location>
</feature>
<dbReference type="GO" id="GO:0003723">
    <property type="term" value="F:RNA binding"/>
    <property type="evidence" value="ECO:0007669"/>
    <property type="project" value="UniProtKB-KW"/>
</dbReference>
<reference evidence="3" key="1">
    <citation type="submission" date="2023-05" db="EMBL/GenBank/DDBJ databases">
        <authorList>
            <person name="Huff M."/>
        </authorList>
    </citation>
    <scope>NUCLEOTIDE SEQUENCE</scope>
</reference>